<feature type="active site" description="Proton donor" evidence="3">
    <location>
        <position position="101"/>
    </location>
</feature>
<dbReference type="InterPro" id="IPR004785">
    <property type="entry name" value="RpiB"/>
</dbReference>
<dbReference type="Proteomes" id="UP000202031">
    <property type="component" value="Chromosome"/>
</dbReference>
<dbReference type="InterPro" id="IPR036569">
    <property type="entry name" value="RpiB_LacA_LacB_sf"/>
</dbReference>
<evidence type="ECO:0000256" key="1">
    <source>
        <dbReference type="ARBA" id="ARBA00008754"/>
    </source>
</evidence>
<keyword evidence="2 5" id="KW-0413">Isomerase</keyword>
<dbReference type="PIRSF" id="PIRSF005384">
    <property type="entry name" value="RpiB_LacA_B"/>
    <property type="match status" value="1"/>
</dbReference>
<dbReference type="PANTHER" id="PTHR30345:SF0">
    <property type="entry name" value="DNA DAMAGE-REPAIR_TOLERATION PROTEIN DRT102"/>
    <property type="match status" value="1"/>
</dbReference>
<dbReference type="RefSeq" id="WP_096013132.1">
    <property type="nucleotide sequence ID" value="NZ_CP015578.1"/>
</dbReference>
<reference evidence="6" key="1">
    <citation type="journal article" date="2017" name="Genome Biol. Evol.">
        <title>Comparative Genomic Analysis Identifies a Campylobacter Clade Deficient in Selenium Metabolism.</title>
        <authorList>
            <person name="Miller W.G."/>
            <person name="Yee E."/>
            <person name="Lopes B.S."/>
            <person name="Chapman M.H."/>
            <person name="Huynh S."/>
            <person name="Bono J.L."/>
            <person name="Parker C.T."/>
            <person name="Strachan N.J.C."/>
            <person name="Forbes K.J."/>
        </authorList>
    </citation>
    <scope>NUCLEOTIDE SEQUENCE [LARGE SCALE GENOMIC DNA]</scope>
    <source>
        <strain evidence="6">NCTC 13004</strain>
    </source>
</reference>
<proteinExistence type="inferred from homology"/>
<dbReference type="SUPFAM" id="SSF89623">
    <property type="entry name" value="Ribose/Galactose isomerase RpiB/AlsB"/>
    <property type="match status" value="1"/>
</dbReference>
<dbReference type="Gene3D" id="3.40.1400.10">
    <property type="entry name" value="Sugar-phosphate isomerase, RpiB/LacA/LacB"/>
    <property type="match status" value="1"/>
</dbReference>
<dbReference type="NCBIfam" id="NF004051">
    <property type="entry name" value="PRK05571.1"/>
    <property type="match status" value="1"/>
</dbReference>
<comment type="similarity">
    <text evidence="1">Belongs to the LacAB/RpiB family.</text>
</comment>
<accession>A0A1X9SN56</accession>
<feature type="binding site" evidence="4">
    <location>
        <position position="102"/>
    </location>
    <ligand>
        <name>D-ribulose 5-phosphate</name>
        <dbReference type="ChEBI" id="CHEBI:58121"/>
    </ligand>
</feature>
<dbReference type="GeneID" id="46921411"/>
<dbReference type="NCBIfam" id="TIGR00689">
    <property type="entry name" value="rpiB_lacA_lacB"/>
    <property type="match status" value="1"/>
</dbReference>
<feature type="binding site" evidence="4">
    <location>
        <begin position="69"/>
        <end position="73"/>
    </location>
    <ligand>
        <name>D-ribulose 5-phosphate</name>
        <dbReference type="ChEBI" id="CHEBI:58121"/>
    </ligand>
</feature>
<dbReference type="PANTHER" id="PTHR30345">
    <property type="entry name" value="RIBOSE-5-PHOSPHATE ISOMERASE B"/>
    <property type="match status" value="1"/>
</dbReference>
<sequence>MNISKIYIASDHAGYEAKIETKNILESMGFCVVDLGTNSSIESVDYPDFATLMANNLKNSDEFGVLICGSGIGISIAANRFSHIRCALCHNSTLARLSREHNDANVLCFGARVVGKDIIKDMVEVFFATEFSGGRHEKRVEKLGVCRCS</sequence>
<dbReference type="KEGG" id="clx:CLAN_0939"/>
<protein>
    <submittedName>
        <fullName evidence="5">Allose-6-phosphate isomerase / ribose-5-phosphate isomerase B</fullName>
        <ecNumber evidence="5">5.3.1.-</ecNumber>
        <ecNumber evidence="5">5.3.1.6</ecNumber>
    </submittedName>
</protein>
<evidence type="ECO:0000313" key="6">
    <source>
        <dbReference type="Proteomes" id="UP000202031"/>
    </source>
</evidence>
<organism evidence="5 6">
    <name type="scientific">Campylobacter lanienae NCTC 13004</name>
    <dbReference type="NCBI Taxonomy" id="1031753"/>
    <lineage>
        <taxon>Bacteria</taxon>
        <taxon>Pseudomonadati</taxon>
        <taxon>Campylobacterota</taxon>
        <taxon>Epsilonproteobacteria</taxon>
        <taxon>Campylobacterales</taxon>
        <taxon>Campylobacteraceae</taxon>
        <taxon>Campylobacter</taxon>
    </lineage>
</organism>
<feature type="binding site" evidence="4">
    <location>
        <begin position="11"/>
        <end position="12"/>
    </location>
    <ligand>
        <name>D-ribulose 5-phosphate</name>
        <dbReference type="ChEBI" id="CHEBI:58121"/>
    </ligand>
</feature>
<evidence type="ECO:0000256" key="3">
    <source>
        <dbReference type="PIRSR" id="PIRSR005384-1"/>
    </source>
</evidence>
<dbReference type="GO" id="GO:0005975">
    <property type="term" value="P:carbohydrate metabolic process"/>
    <property type="evidence" value="ECO:0007669"/>
    <property type="project" value="InterPro"/>
</dbReference>
<evidence type="ECO:0000313" key="5">
    <source>
        <dbReference type="EMBL" id="ARQ97684.1"/>
    </source>
</evidence>
<dbReference type="EC" id="5.3.1.6" evidence="5"/>
<evidence type="ECO:0000256" key="4">
    <source>
        <dbReference type="PIRSR" id="PIRSR005384-2"/>
    </source>
</evidence>
<feature type="binding site" evidence="4">
    <location>
        <position position="112"/>
    </location>
    <ligand>
        <name>D-ribulose 5-phosphate</name>
        <dbReference type="ChEBI" id="CHEBI:58121"/>
    </ligand>
</feature>
<dbReference type="AlphaFoldDB" id="A0A1X9SN56"/>
<gene>
    <name evidence="5" type="primary">rpiB</name>
    <name evidence="5" type="ORF">CLAN_0939</name>
</gene>
<feature type="binding site" evidence="4">
    <location>
        <position position="135"/>
    </location>
    <ligand>
        <name>D-ribulose 5-phosphate</name>
        <dbReference type="ChEBI" id="CHEBI:58121"/>
    </ligand>
</feature>
<feature type="active site" description="Proton acceptor" evidence="3">
    <location>
        <position position="68"/>
    </location>
</feature>
<dbReference type="EC" id="5.3.1.-" evidence="5"/>
<name>A0A1X9SN56_9BACT</name>
<dbReference type="EMBL" id="CP015578">
    <property type="protein sequence ID" value="ARQ97684.1"/>
    <property type="molecule type" value="Genomic_DNA"/>
</dbReference>
<dbReference type="InterPro" id="IPR003500">
    <property type="entry name" value="RpiB_LacA_LacB"/>
</dbReference>
<feature type="binding site" evidence="4">
    <location>
        <position position="139"/>
    </location>
    <ligand>
        <name>D-ribulose 5-phosphate</name>
        <dbReference type="ChEBI" id="CHEBI:58121"/>
    </ligand>
</feature>
<evidence type="ECO:0000256" key="2">
    <source>
        <dbReference type="ARBA" id="ARBA00023235"/>
    </source>
</evidence>
<dbReference type="NCBIfam" id="TIGR01120">
    <property type="entry name" value="rpiB"/>
    <property type="match status" value="1"/>
</dbReference>
<dbReference type="Pfam" id="PF02502">
    <property type="entry name" value="LacAB_rpiB"/>
    <property type="match status" value="1"/>
</dbReference>
<dbReference type="GO" id="GO:0004751">
    <property type="term" value="F:ribose-5-phosphate isomerase activity"/>
    <property type="evidence" value="ECO:0007669"/>
    <property type="project" value="UniProtKB-EC"/>
</dbReference>
<reference evidence="6" key="2">
    <citation type="journal article" date="2017" name="Genome Biol. Evol.">
        <title>Comparative genomic analysis identifies a Campylobacter clade deficient in selenium metabolism.</title>
        <authorList>
            <person name="Miller W.G."/>
            <person name="Yee E."/>
            <person name="Lopes B.S."/>
            <person name="Chapman M.H."/>
            <person name="Huynh S."/>
            <person name="Bono J.L."/>
            <person name="Parker C.T."/>
            <person name="Strachan N.J.C."/>
            <person name="Forbes K.J."/>
        </authorList>
    </citation>
    <scope>NUCLEOTIDE SEQUENCE [LARGE SCALE GENOMIC DNA]</scope>
    <source>
        <strain evidence="6">NCTC 13004</strain>
    </source>
</reference>